<dbReference type="PANTHER" id="PTHR33222">
    <property type="match status" value="1"/>
</dbReference>
<organism evidence="4 5">
    <name type="scientific">Gossypium harknessii</name>
    <dbReference type="NCBI Taxonomy" id="34285"/>
    <lineage>
        <taxon>Eukaryota</taxon>
        <taxon>Viridiplantae</taxon>
        <taxon>Streptophyta</taxon>
        <taxon>Embryophyta</taxon>
        <taxon>Tracheophyta</taxon>
        <taxon>Spermatophyta</taxon>
        <taxon>Magnoliopsida</taxon>
        <taxon>eudicotyledons</taxon>
        <taxon>Gunneridae</taxon>
        <taxon>Pentapetalae</taxon>
        <taxon>rosids</taxon>
        <taxon>malvids</taxon>
        <taxon>Malvales</taxon>
        <taxon>Malvaceae</taxon>
        <taxon>Malvoideae</taxon>
        <taxon>Gossypium</taxon>
    </lineage>
</organism>
<dbReference type="InterPro" id="IPR025564">
    <property type="entry name" value="CAAD_dom"/>
</dbReference>
<feature type="transmembrane region" description="Helical" evidence="2">
    <location>
        <begin position="66"/>
        <end position="87"/>
    </location>
</feature>
<gene>
    <name evidence="4" type="ORF">Gohar_021833</name>
</gene>
<name>A0A7J9I7T9_9ROSI</name>
<keyword evidence="5" id="KW-1185">Reference proteome</keyword>
<dbReference type="InterPro" id="IPR033344">
    <property type="entry name" value="CURT1"/>
</dbReference>
<dbReference type="Pfam" id="PF14159">
    <property type="entry name" value="CAAD"/>
    <property type="match status" value="1"/>
</dbReference>
<dbReference type="GO" id="GO:0009535">
    <property type="term" value="C:chloroplast thylakoid membrane"/>
    <property type="evidence" value="ECO:0007669"/>
    <property type="project" value="TreeGrafter"/>
</dbReference>
<accession>A0A7J9I7T9</accession>
<dbReference type="Proteomes" id="UP000593560">
    <property type="component" value="Unassembled WGS sequence"/>
</dbReference>
<evidence type="ECO:0000256" key="2">
    <source>
        <dbReference type="SAM" id="Phobius"/>
    </source>
</evidence>
<evidence type="ECO:0000259" key="3">
    <source>
        <dbReference type="Pfam" id="PF14159"/>
    </source>
</evidence>
<feature type="domain" description="Cyanobacterial aminoacyl-tRNA synthetase CAAD" evidence="3">
    <location>
        <begin position="52"/>
        <end position="92"/>
    </location>
</feature>
<keyword evidence="2" id="KW-0472">Membrane</keyword>
<evidence type="ECO:0000313" key="4">
    <source>
        <dbReference type="EMBL" id="MBA0818140.1"/>
    </source>
</evidence>
<dbReference type="AlphaFoldDB" id="A0A7J9I7T9"/>
<protein>
    <recommendedName>
        <fullName evidence="3">Cyanobacterial aminoacyl-tRNA synthetase CAAD domain-containing protein</fullName>
    </recommendedName>
</protein>
<comment type="subcellular location">
    <subcellularLocation>
        <location evidence="1">Membrane</location>
        <topology evidence="1">Multi-pass membrane protein</topology>
    </subcellularLocation>
</comment>
<keyword evidence="2" id="KW-0812">Transmembrane</keyword>
<evidence type="ECO:0000313" key="5">
    <source>
        <dbReference type="Proteomes" id="UP000593560"/>
    </source>
</evidence>
<dbReference type="OrthoDB" id="2014299at2759"/>
<dbReference type="PANTHER" id="PTHR33222:SF4">
    <property type="entry name" value="PROTEIN CURVATURE THYLAKOID 1A, CHLOROPLASTIC"/>
    <property type="match status" value="1"/>
</dbReference>
<reference evidence="4 5" key="1">
    <citation type="journal article" date="2019" name="Genome Biol. Evol.">
        <title>Insights into the evolution of the New World diploid cottons (Gossypium, subgenus Houzingenia) based on genome sequencing.</title>
        <authorList>
            <person name="Grover C.E."/>
            <person name="Arick M.A. 2nd"/>
            <person name="Thrash A."/>
            <person name="Conover J.L."/>
            <person name="Sanders W.S."/>
            <person name="Peterson D.G."/>
            <person name="Frelichowski J.E."/>
            <person name="Scheffler J.A."/>
            <person name="Scheffler B.E."/>
            <person name="Wendel J.F."/>
        </authorList>
    </citation>
    <scope>NUCLEOTIDE SEQUENCE [LARGE SCALE GENOMIC DNA]</scope>
    <source>
        <strain evidence="4">0</strain>
        <tissue evidence="4">Leaf</tissue>
    </source>
</reference>
<sequence>MAKQYAKEYEAQINLFFLLNLILSNLKSFGYKICHNISTEDTSVDTGELFDDLKEKWDKVENKTTVILYGGGAIVFVWLSFIFVGAINSVPLSLLEKLLDINDAMGKCATSITSTTLVTQKLACMVTASRRTNVHSRNIAQKM</sequence>
<evidence type="ECO:0000256" key="1">
    <source>
        <dbReference type="ARBA" id="ARBA00004141"/>
    </source>
</evidence>
<comment type="caution">
    <text evidence="4">The sequence shown here is derived from an EMBL/GenBank/DDBJ whole genome shotgun (WGS) entry which is preliminary data.</text>
</comment>
<dbReference type="EMBL" id="JABFAD010208964">
    <property type="protein sequence ID" value="MBA0818140.1"/>
    <property type="molecule type" value="Genomic_DNA"/>
</dbReference>
<keyword evidence="2" id="KW-1133">Transmembrane helix</keyword>
<proteinExistence type="predicted"/>